<dbReference type="InterPro" id="IPR008258">
    <property type="entry name" value="Transglycosylase_SLT_dom_1"/>
</dbReference>
<keyword evidence="5" id="KW-1185">Reference proteome</keyword>
<sequence length="448" mass="48905">MRRPPVAQARVALPGVLALLLAACATPPARPPTSPSAPPPEVVSSAPPAATSAPAAKEADTSPWPRLRQAFAMQGCDYRPQVQRWAQTYAKGARQFAASWKRAMPFLLIVVDELAKRDLPGEFAMLPYLESSYQPVATRGDRPAGMWQLVPDTAREAGVVIGAGYDGRLDALASTSAALDLIARYYKEFADWRLADMAFNSGEFRVRKLLGQRDPHALSADELARFAFNPGTHEHLDRLLALACIIDDPARFGIKLPEPDEDDRLQSVTLEAGMDLRLAARLAGLGIDDVKRWNAGYRRNRMAPDAVHRLLLPAARVERFHAAADAVPLALWSDWREERAARTSGIGSWATQIGVPVAVLAAANAVDEGATVMPSTTLLLPGHEPEPVDDGRRKPARNPRVHVVVAGDTLSRVAHHYAIPLDRLQRLNPQARGTLHLGERLRLELTDD</sequence>
<proteinExistence type="predicted"/>
<dbReference type="Proteomes" id="UP001501523">
    <property type="component" value="Unassembled WGS sequence"/>
</dbReference>
<evidence type="ECO:0000256" key="1">
    <source>
        <dbReference type="SAM" id="MobiDB-lite"/>
    </source>
</evidence>
<gene>
    <name evidence="4" type="ORF">GCM10009105_29260</name>
</gene>
<feature type="compositionally biased region" description="Basic and acidic residues" evidence="1">
    <location>
        <begin position="383"/>
        <end position="393"/>
    </location>
</feature>
<dbReference type="SMART" id="SM00257">
    <property type="entry name" value="LysM"/>
    <property type="match status" value="1"/>
</dbReference>
<reference evidence="4 5" key="1">
    <citation type="journal article" date="2019" name="Int. J. Syst. Evol. Microbiol.">
        <title>The Global Catalogue of Microorganisms (GCM) 10K type strain sequencing project: providing services to taxonomists for standard genome sequencing and annotation.</title>
        <authorList>
            <consortium name="The Broad Institute Genomics Platform"/>
            <consortium name="The Broad Institute Genome Sequencing Center for Infectious Disease"/>
            <person name="Wu L."/>
            <person name="Ma J."/>
        </authorList>
    </citation>
    <scope>NUCLEOTIDE SEQUENCE [LARGE SCALE GENOMIC DNA]</scope>
    <source>
        <strain evidence="4 5">JCM 15421</strain>
    </source>
</reference>
<dbReference type="InterPro" id="IPR023346">
    <property type="entry name" value="Lysozyme-like_dom_sf"/>
</dbReference>
<feature type="signal peptide" evidence="2">
    <location>
        <begin position="1"/>
        <end position="25"/>
    </location>
</feature>
<dbReference type="EMBL" id="BAAAEU010000024">
    <property type="protein sequence ID" value="GAA0720135.1"/>
    <property type="molecule type" value="Genomic_DNA"/>
</dbReference>
<feature type="chain" id="PRO_5045079239" description="LysM domain-containing protein" evidence="2">
    <location>
        <begin position="26"/>
        <end position="448"/>
    </location>
</feature>
<keyword evidence="2" id="KW-0732">Signal</keyword>
<feature type="domain" description="LysM" evidence="3">
    <location>
        <begin position="400"/>
        <end position="443"/>
    </location>
</feature>
<evidence type="ECO:0000259" key="3">
    <source>
        <dbReference type="PROSITE" id="PS51782"/>
    </source>
</evidence>
<dbReference type="SUPFAM" id="SSF54106">
    <property type="entry name" value="LysM domain"/>
    <property type="match status" value="1"/>
</dbReference>
<dbReference type="PROSITE" id="PS51257">
    <property type="entry name" value="PROKAR_LIPOPROTEIN"/>
    <property type="match status" value="1"/>
</dbReference>
<dbReference type="RefSeq" id="WP_343792438.1">
    <property type="nucleotide sequence ID" value="NZ_BAAAEU010000024.1"/>
</dbReference>
<feature type="region of interest" description="Disordered" evidence="1">
    <location>
        <begin position="27"/>
        <end position="63"/>
    </location>
</feature>
<feature type="compositionally biased region" description="Pro residues" evidence="1">
    <location>
        <begin position="28"/>
        <end position="41"/>
    </location>
</feature>
<evidence type="ECO:0000256" key="2">
    <source>
        <dbReference type="SAM" id="SignalP"/>
    </source>
</evidence>
<dbReference type="InterPro" id="IPR018392">
    <property type="entry name" value="LysM"/>
</dbReference>
<protein>
    <recommendedName>
        <fullName evidence="3">LysM domain-containing protein</fullName>
    </recommendedName>
</protein>
<evidence type="ECO:0000313" key="5">
    <source>
        <dbReference type="Proteomes" id="UP001501523"/>
    </source>
</evidence>
<dbReference type="InterPro" id="IPR036779">
    <property type="entry name" value="LysM_dom_sf"/>
</dbReference>
<dbReference type="Pfam" id="PF01464">
    <property type="entry name" value="SLT"/>
    <property type="match status" value="1"/>
</dbReference>
<organism evidence="4 5">
    <name type="scientific">Dokdonella soli</name>
    <dbReference type="NCBI Taxonomy" id="529810"/>
    <lineage>
        <taxon>Bacteria</taxon>
        <taxon>Pseudomonadati</taxon>
        <taxon>Pseudomonadota</taxon>
        <taxon>Gammaproteobacteria</taxon>
        <taxon>Lysobacterales</taxon>
        <taxon>Rhodanobacteraceae</taxon>
        <taxon>Dokdonella</taxon>
    </lineage>
</organism>
<name>A0ABN1ISN4_9GAMM</name>
<dbReference type="Pfam" id="PF01476">
    <property type="entry name" value="LysM"/>
    <property type="match status" value="1"/>
</dbReference>
<feature type="region of interest" description="Disordered" evidence="1">
    <location>
        <begin position="376"/>
        <end position="397"/>
    </location>
</feature>
<dbReference type="PROSITE" id="PS51782">
    <property type="entry name" value="LYSM"/>
    <property type="match status" value="1"/>
</dbReference>
<dbReference type="Gene3D" id="1.10.530.10">
    <property type="match status" value="1"/>
</dbReference>
<dbReference type="Gene3D" id="3.10.350.10">
    <property type="entry name" value="LysM domain"/>
    <property type="match status" value="1"/>
</dbReference>
<feature type="compositionally biased region" description="Low complexity" evidence="1">
    <location>
        <begin position="42"/>
        <end position="56"/>
    </location>
</feature>
<dbReference type="SUPFAM" id="SSF53955">
    <property type="entry name" value="Lysozyme-like"/>
    <property type="match status" value="1"/>
</dbReference>
<evidence type="ECO:0000313" key="4">
    <source>
        <dbReference type="EMBL" id="GAA0720135.1"/>
    </source>
</evidence>
<accession>A0ABN1ISN4</accession>
<comment type="caution">
    <text evidence="4">The sequence shown here is derived from an EMBL/GenBank/DDBJ whole genome shotgun (WGS) entry which is preliminary data.</text>
</comment>
<dbReference type="CDD" id="cd00118">
    <property type="entry name" value="LysM"/>
    <property type="match status" value="1"/>
</dbReference>